<feature type="compositionally biased region" description="Low complexity" evidence="3">
    <location>
        <begin position="279"/>
        <end position="288"/>
    </location>
</feature>
<dbReference type="GeneID" id="93646504"/>
<dbReference type="Proteomes" id="UP000185944">
    <property type="component" value="Unassembled WGS sequence"/>
</dbReference>
<dbReference type="Gene3D" id="3.40.50.1000">
    <property type="entry name" value="HAD superfamily/HAD-like"/>
    <property type="match status" value="1"/>
</dbReference>
<gene>
    <name evidence="4" type="ORF">NEDG_00154</name>
</gene>
<dbReference type="SUPFAM" id="SSF53756">
    <property type="entry name" value="UDP-Glycosyltransferase/glycogen phosphorylase"/>
    <property type="match status" value="1"/>
</dbReference>
<dbReference type="InterPro" id="IPR036412">
    <property type="entry name" value="HAD-like_sf"/>
</dbReference>
<evidence type="ECO:0000256" key="2">
    <source>
        <dbReference type="ARBA" id="ARBA00006330"/>
    </source>
</evidence>
<dbReference type="InterPro" id="IPR003337">
    <property type="entry name" value="Trehalose_PPase"/>
</dbReference>
<dbReference type="GO" id="GO:0005992">
    <property type="term" value="P:trehalose biosynthetic process"/>
    <property type="evidence" value="ECO:0007669"/>
    <property type="project" value="InterPro"/>
</dbReference>
<dbReference type="OrthoDB" id="755951at2759"/>
<evidence type="ECO:0000256" key="1">
    <source>
        <dbReference type="ARBA" id="ARBA00005409"/>
    </source>
</evidence>
<dbReference type="NCBIfam" id="TIGR01484">
    <property type="entry name" value="HAD-SF-IIB"/>
    <property type="match status" value="1"/>
</dbReference>
<comment type="caution">
    <text evidence="4">The sequence shown here is derived from an EMBL/GenBank/DDBJ whole genome shotgun (WGS) entry which is preliminary data.</text>
</comment>
<feature type="region of interest" description="Disordered" evidence="3">
    <location>
        <begin position="277"/>
        <end position="296"/>
    </location>
</feature>
<dbReference type="InterPro" id="IPR006379">
    <property type="entry name" value="HAD-SF_hydro_IIB"/>
</dbReference>
<dbReference type="EMBL" id="LTDL01000014">
    <property type="protein sequence ID" value="OAG31679.1"/>
    <property type="molecule type" value="Genomic_DNA"/>
</dbReference>
<keyword evidence="5" id="KW-1185">Reference proteome</keyword>
<feature type="region of interest" description="Disordered" evidence="3">
    <location>
        <begin position="841"/>
        <end position="881"/>
    </location>
</feature>
<dbReference type="InterPro" id="IPR001830">
    <property type="entry name" value="Glyco_trans_20"/>
</dbReference>
<dbReference type="Pfam" id="PF02358">
    <property type="entry name" value="Trehalose_PPase"/>
    <property type="match status" value="1"/>
</dbReference>
<dbReference type="RefSeq" id="XP_067545280.1">
    <property type="nucleotide sequence ID" value="XM_067687572.1"/>
</dbReference>
<accession>A0A177EL22</accession>
<dbReference type="STRING" id="1805483.A0A177EL22"/>
<dbReference type="AlphaFoldDB" id="A0A177EL22"/>
<organism evidence="4 5">
    <name type="scientific">Nematocida displodere</name>
    <dbReference type="NCBI Taxonomy" id="1805483"/>
    <lineage>
        <taxon>Eukaryota</taxon>
        <taxon>Fungi</taxon>
        <taxon>Fungi incertae sedis</taxon>
        <taxon>Microsporidia</taxon>
        <taxon>Nematocida</taxon>
    </lineage>
</organism>
<dbReference type="Gene3D" id="3.40.50.2000">
    <property type="entry name" value="Glycogen Phosphorylase B"/>
    <property type="match status" value="1"/>
</dbReference>
<dbReference type="InterPro" id="IPR023214">
    <property type="entry name" value="HAD_sf"/>
</dbReference>
<dbReference type="PANTHER" id="PTHR10788">
    <property type="entry name" value="TREHALOSE-6-PHOSPHATE SYNTHASE"/>
    <property type="match status" value="1"/>
</dbReference>
<reference evidence="4 5" key="1">
    <citation type="submission" date="2016-02" db="EMBL/GenBank/DDBJ databases">
        <title>Discovery of a natural microsporidian pathogen with a broad tissue tropism in Caenorhabditis elegans.</title>
        <authorList>
            <person name="Luallen R.J."/>
            <person name="Reinke A.W."/>
            <person name="Tong L."/>
            <person name="Botts M.R."/>
            <person name="Felix M.-A."/>
            <person name="Troemel E.R."/>
        </authorList>
    </citation>
    <scope>NUCLEOTIDE SEQUENCE [LARGE SCALE GENOMIC DNA]</scope>
    <source>
        <strain evidence="4 5">JUm2807</strain>
    </source>
</reference>
<comment type="similarity">
    <text evidence="1">In the N-terminal section; belongs to the glycosyltransferase 20 family.</text>
</comment>
<dbReference type="GO" id="GO:0004805">
    <property type="term" value="F:trehalose-phosphatase activity"/>
    <property type="evidence" value="ECO:0007669"/>
    <property type="project" value="TreeGrafter"/>
</dbReference>
<feature type="region of interest" description="Disordered" evidence="3">
    <location>
        <begin position="563"/>
        <end position="587"/>
    </location>
</feature>
<dbReference type="GO" id="GO:0005829">
    <property type="term" value="C:cytosol"/>
    <property type="evidence" value="ECO:0007669"/>
    <property type="project" value="TreeGrafter"/>
</dbReference>
<dbReference type="Gene3D" id="3.30.70.1020">
    <property type="entry name" value="Trehalose-6-phosphate phosphatase related protein, domain 2"/>
    <property type="match status" value="1"/>
</dbReference>
<dbReference type="VEuPathDB" id="MicrosporidiaDB:NEDG_00154"/>
<sequence>MEKERTVVVSGTLPVHCHGRGEGVFAPSHSSVAASILYGTPEDRQEHTIFVGLATPEGMESFTTMQESKFTFHCVTTEKKPGELVYSKHISRTCHASLGRSALYPDDLDEAYQDYCAFNEAFCEEIVKIYEANDTVIITGKHLLMLPLLLRERVPFARIVTLFLPPFPPYEVFSCIPHSKDLVMSLLSSDRLEFQTNEYTKNFISTAFSLVNAQYKELHQEALEQIRGDPSNMPVEPKPEQKKPTFAKQLLADKEKDLISKLTMSYPTSVLDVTGDENSAFSSSRSSAPTAQQNSNQVKEYLEDIMPGLAMTKKKTEINPNIHVVYAEGLRCMVGTTCLNAPKRFIASIKGTEEYKAALKAILAQKEDKKLVLLIETTRKIGSPLMNLQGVSLYLQQHPDTKVEFIRCIIYGESSGLSNTELSGLTEQVSAKFPGHLQTIIFPDVLTYFALLGAADACIAGSPSDAFSLALNECAAINSSCAIIAPYSSGISFPEMTCTLNCPYIVSETVYNVLYPDSSGERFSSTLNHSAPSLANEQALADTSLWIESMHMLLRAKETSSSVSVSPHHLETPQNSQNLKTSKTSAPTTPKFAGGQVLASTCKRISRKQSESIGNAYATAASRLIMLDYDGTLTDIVSNPADAKPTKEILLLLKQLSEDPKNRLFLATGRGREEAEAWFGELNIPIYAEHGAYIREHNQWTGVPCDLTWMPDAIKVIKEHVRFTPGSHIEVKNTCVVFHCGEEGRWCANALMKVIGSRARVVTGRGIIEVRPLGIDKGYCIMKEHRSEEFTLCAGDDLTDEDMFMALLGVPSVCTICVGERSTCALFRADTPTTFRHLLSTLSTNPNPNPTTTHIPSLTLSPTPSSTQSPSSPPQSPTSPV</sequence>
<name>A0A177EL22_9MICR</name>
<dbReference type="SUPFAM" id="SSF56784">
    <property type="entry name" value="HAD-like"/>
    <property type="match status" value="1"/>
</dbReference>
<dbReference type="NCBIfam" id="TIGR00685">
    <property type="entry name" value="T6PP"/>
    <property type="match status" value="1"/>
</dbReference>
<dbReference type="PANTHER" id="PTHR10788:SF106">
    <property type="entry name" value="BCDNA.GH08860"/>
    <property type="match status" value="1"/>
</dbReference>
<evidence type="ECO:0000313" key="5">
    <source>
        <dbReference type="Proteomes" id="UP000185944"/>
    </source>
</evidence>
<evidence type="ECO:0000256" key="3">
    <source>
        <dbReference type="SAM" id="MobiDB-lite"/>
    </source>
</evidence>
<feature type="compositionally biased region" description="Pro residues" evidence="3">
    <location>
        <begin position="871"/>
        <end position="881"/>
    </location>
</feature>
<feature type="compositionally biased region" description="Low complexity" evidence="3">
    <location>
        <begin position="841"/>
        <end position="870"/>
    </location>
</feature>
<protein>
    <submittedName>
        <fullName evidence="4">Trehalose 6-phosphate synthase/phosphatase</fullName>
    </submittedName>
</protein>
<dbReference type="GO" id="GO:0003825">
    <property type="term" value="F:alpha,alpha-trehalose-phosphate synthase (UDP-forming) activity"/>
    <property type="evidence" value="ECO:0007669"/>
    <property type="project" value="TreeGrafter"/>
</dbReference>
<proteinExistence type="inferred from homology"/>
<comment type="similarity">
    <text evidence="2">In the C-terminal section; belongs to the trehalose phosphatase family.</text>
</comment>
<dbReference type="CDD" id="cd01627">
    <property type="entry name" value="HAD_TPP"/>
    <property type="match status" value="1"/>
</dbReference>
<evidence type="ECO:0000313" key="4">
    <source>
        <dbReference type="EMBL" id="OAG31679.1"/>
    </source>
</evidence>
<dbReference type="Pfam" id="PF00982">
    <property type="entry name" value="Glyco_transf_20"/>
    <property type="match status" value="1"/>
</dbReference>